<dbReference type="InterPro" id="IPR015422">
    <property type="entry name" value="PyrdxlP-dep_Trfase_small"/>
</dbReference>
<dbReference type="PANTHER" id="PTHR43586:SF15">
    <property type="entry name" value="BLR3095 PROTEIN"/>
    <property type="match status" value="1"/>
</dbReference>
<evidence type="ECO:0000259" key="1">
    <source>
        <dbReference type="Pfam" id="PF00266"/>
    </source>
</evidence>
<dbReference type="InterPro" id="IPR015421">
    <property type="entry name" value="PyrdxlP-dep_Trfase_major"/>
</dbReference>
<dbReference type="Gene3D" id="3.90.1150.10">
    <property type="entry name" value="Aspartate Aminotransferase, domain 1"/>
    <property type="match status" value="1"/>
</dbReference>
<dbReference type="EMBL" id="UINC01027112">
    <property type="protein sequence ID" value="SVB05794.1"/>
    <property type="molecule type" value="Genomic_DNA"/>
</dbReference>
<sequence length="373" mass="40261">MSWKSDFDLGGTTYLNGANHGPLPRVAIDAANEALEWKRDPSLIDDSIYFTLPDRVRQAASPFFNCHPEDLAVTTGASAGMSLLAGGLGWEPGDHVVIPAGEFPAVYLPWVALRSSGVEVDVLPTDGGLTTRRIVEALRPTTRVVAVGHVNFATGYRLDVEAIGRICSDRGIAFVIDATQSVGSVPFDVHTAGAAVVAAAGYKWMLSPYGTGVFYVDPAWVNRLPVPVVNWSTVNGSEDFNKMTELDIDFRAGAMRWDAPETASFSNCNPMVAALEFLGQIGIEQVFAHTRSLIDRLVDGLPAGFRVESSLAAESRSSICRLVGDDQELTRAAYQRCLQAKISVSMRESGLRVSPGVWNSEGDIDRLLEQLTS</sequence>
<proteinExistence type="predicted"/>
<dbReference type="InterPro" id="IPR000192">
    <property type="entry name" value="Aminotrans_V_dom"/>
</dbReference>
<protein>
    <recommendedName>
        <fullName evidence="1">Aminotransferase class V domain-containing protein</fullName>
    </recommendedName>
</protein>
<evidence type="ECO:0000313" key="2">
    <source>
        <dbReference type="EMBL" id="SVB05794.1"/>
    </source>
</evidence>
<accession>A0A382AWP0</accession>
<dbReference type="InterPro" id="IPR015424">
    <property type="entry name" value="PyrdxlP-dep_Trfase"/>
</dbReference>
<dbReference type="AlphaFoldDB" id="A0A382AWP0"/>
<organism evidence="2">
    <name type="scientific">marine metagenome</name>
    <dbReference type="NCBI Taxonomy" id="408172"/>
    <lineage>
        <taxon>unclassified sequences</taxon>
        <taxon>metagenomes</taxon>
        <taxon>ecological metagenomes</taxon>
    </lineage>
</organism>
<feature type="domain" description="Aminotransferase class V" evidence="1">
    <location>
        <begin position="55"/>
        <end position="324"/>
    </location>
</feature>
<dbReference type="SUPFAM" id="SSF53383">
    <property type="entry name" value="PLP-dependent transferases"/>
    <property type="match status" value="1"/>
</dbReference>
<dbReference type="Gene3D" id="3.40.640.10">
    <property type="entry name" value="Type I PLP-dependent aspartate aminotransferase-like (Major domain)"/>
    <property type="match status" value="1"/>
</dbReference>
<reference evidence="2" key="1">
    <citation type="submission" date="2018-05" db="EMBL/GenBank/DDBJ databases">
        <authorList>
            <person name="Lanie J.A."/>
            <person name="Ng W.-L."/>
            <person name="Kazmierczak K.M."/>
            <person name="Andrzejewski T.M."/>
            <person name="Davidsen T.M."/>
            <person name="Wayne K.J."/>
            <person name="Tettelin H."/>
            <person name="Glass J.I."/>
            <person name="Rusch D."/>
            <person name="Podicherti R."/>
            <person name="Tsui H.-C.T."/>
            <person name="Winkler M.E."/>
        </authorList>
    </citation>
    <scope>NUCLEOTIDE SEQUENCE</scope>
</reference>
<dbReference type="Pfam" id="PF00266">
    <property type="entry name" value="Aminotran_5"/>
    <property type="match status" value="1"/>
</dbReference>
<name>A0A382AWP0_9ZZZZ</name>
<gene>
    <name evidence="2" type="ORF">METZ01_LOCUS158648</name>
</gene>
<dbReference type="PANTHER" id="PTHR43586">
    <property type="entry name" value="CYSTEINE DESULFURASE"/>
    <property type="match status" value="1"/>
</dbReference>